<evidence type="ECO:0000256" key="7">
    <source>
        <dbReference type="SAM" id="MobiDB-lite"/>
    </source>
</evidence>
<gene>
    <name evidence="10" type="ORF">SPHA_15117</name>
</gene>
<feature type="compositionally biased region" description="Polar residues" evidence="7">
    <location>
        <begin position="623"/>
        <end position="636"/>
    </location>
</feature>
<dbReference type="InterPro" id="IPR001828">
    <property type="entry name" value="ANF_lig-bd_rcpt"/>
</dbReference>
<dbReference type="PANTHER" id="PTHR24060">
    <property type="entry name" value="METABOTROPIC GLUTAMATE RECEPTOR"/>
    <property type="match status" value="1"/>
</dbReference>
<evidence type="ECO:0000259" key="9">
    <source>
        <dbReference type="Pfam" id="PF01094"/>
    </source>
</evidence>
<feature type="transmembrane region" description="Helical" evidence="8">
    <location>
        <begin position="544"/>
        <end position="570"/>
    </location>
</feature>
<feature type="domain" description="Receptor ligand binding region" evidence="9">
    <location>
        <begin position="47"/>
        <end position="284"/>
    </location>
</feature>
<organism evidence="10 11">
    <name type="scientific">Acanthosepion pharaonis</name>
    <name type="common">Pharaoh cuttlefish</name>
    <name type="synonym">Sepia pharaonis</name>
    <dbReference type="NCBI Taxonomy" id="158019"/>
    <lineage>
        <taxon>Eukaryota</taxon>
        <taxon>Metazoa</taxon>
        <taxon>Spiralia</taxon>
        <taxon>Lophotrochozoa</taxon>
        <taxon>Mollusca</taxon>
        <taxon>Cephalopoda</taxon>
        <taxon>Coleoidea</taxon>
        <taxon>Decapodiformes</taxon>
        <taxon>Sepiida</taxon>
        <taxon>Sepiina</taxon>
        <taxon>Sepiidae</taxon>
        <taxon>Acanthosepion</taxon>
    </lineage>
</organism>
<feature type="region of interest" description="Disordered" evidence="7">
    <location>
        <begin position="578"/>
        <end position="636"/>
    </location>
</feature>
<dbReference type="InterPro" id="IPR050726">
    <property type="entry name" value="mGluR"/>
</dbReference>
<evidence type="ECO:0000256" key="5">
    <source>
        <dbReference type="ARBA" id="ARBA00023170"/>
    </source>
</evidence>
<comment type="caution">
    <text evidence="10">The sequence shown here is derived from an EMBL/GenBank/DDBJ whole genome shotgun (WGS) entry which is preliminary data.</text>
</comment>
<keyword evidence="2 8" id="KW-0812">Transmembrane</keyword>
<name>A0A812BCW5_ACAPH</name>
<dbReference type="EMBL" id="CAHIKZ030000524">
    <property type="protein sequence ID" value="CAE1178307.1"/>
    <property type="molecule type" value="Genomic_DNA"/>
</dbReference>
<accession>A0A812BCW5</accession>
<comment type="subcellular location">
    <subcellularLocation>
        <location evidence="1">Membrane</location>
        <topology evidence="1">Multi-pass membrane protein</topology>
    </subcellularLocation>
</comment>
<keyword evidence="5" id="KW-0675">Receptor</keyword>
<reference evidence="10" key="1">
    <citation type="submission" date="2021-01" db="EMBL/GenBank/DDBJ databases">
        <authorList>
            <person name="Li R."/>
            <person name="Bekaert M."/>
        </authorList>
    </citation>
    <scope>NUCLEOTIDE SEQUENCE</scope>
    <source>
        <strain evidence="10">Farmed</strain>
    </source>
</reference>
<keyword evidence="11" id="KW-1185">Reference proteome</keyword>
<feature type="compositionally biased region" description="Basic and acidic residues" evidence="7">
    <location>
        <begin position="581"/>
        <end position="599"/>
    </location>
</feature>
<dbReference type="PRINTS" id="PR00248">
    <property type="entry name" value="GPCRMGR"/>
</dbReference>
<proteinExistence type="predicted"/>
<dbReference type="SUPFAM" id="SSF53822">
    <property type="entry name" value="Periplasmic binding protein-like I"/>
    <property type="match status" value="1"/>
</dbReference>
<keyword evidence="4 8" id="KW-0472">Membrane</keyword>
<evidence type="ECO:0000256" key="2">
    <source>
        <dbReference type="ARBA" id="ARBA00022692"/>
    </source>
</evidence>
<evidence type="ECO:0000256" key="1">
    <source>
        <dbReference type="ARBA" id="ARBA00004141"/>
    </source>
</evidence>
<dbReference type="InterPro" id="IPR028082">
    <property type="entry name" value="Peripla_BP_I"/>
</dbReference>
<dbReference type="OrthoDB" id="6160377at2759"/>
<dbReference type="InterPro" id="IPR000337">
    <property type="entry name" value="GPCR_3"/>
</dbReference>
<sequence length="636" mass="73457">MSCHNALLTTGFDYQITSPCLYRNTKGLFENLIFKNALTVEAAYWLVDNINKYSEHNVTFEIDIRDICGNLSAVPAMMDLLNKYKNSSKTFIGTIMETTSKKTIDVTDFSNSLPLKYQTIQVGLQVTATELNNRMKYKSFFRVFPDDRQQMKMFCDVLVELKWNYIALLYEDDIYGQQAAEIFIKFAKEVNIHIGTKLQININNLDILKYDLKKISGSVVIAQHATVKKFFEIDRFGRKMSFLMSEAISIYDGLFGIYINGAVLVVQIASFESPKFEHYWSELFKKAPRNTTANSYFAKMIEEVSQCKFIHANHSCDMDKARKFVDSKTSLSVTSEFMAVGIYTLTSVFGKILENPCPLIDCPGIFERGVKAFHQPINISFLKDKLEYKRLNFIAPFDANGTFEYPPNWVLYKLLYRKKYKHSSKFKFVSVGNYTLSGLNLNTFTLHGYDMNNKEFPLKKTDGFFQVFDNNQDGTLNYNIYNTRVDGTYIKVGQWSKSKRITFNDRLQKPSFTTKCPNKKHCSECIYRHSDVFINKENEKEKNYIAVLVIFILLLLWLITIIFVIIFSYVRRQVNRPSLPKPREVPKREGADGGEESLRSNDYAVMYPRSEITVPKSVDTENEPNQDLNSEVTSVL</sequence>
<keyword evidence="6" id="KW-0325">Glycoprotein</keyword>
<protein>
    <recommendedName>
        <fullName evidence="9">Receptor ligand binding region domain-containing protein</fullName>
    </recommendedName>
</protein>
<keyword evidence="3 8" id="KW-1133">Transmembrane helix</keyword>
<evidence type="ECO:0000256" key="6">
    <source>
        <dbReference type="ARBA" id="ARBA00023180"/>
    </source>
</evidence>
<dbReference type="GO" id="GO:0016020">
    <property type="term" value="C:membrane"/>
    <property type="evidence" value="ECO:0007669"/>
    <property type="project" value="UniProtKB-SubCell"/>
</dbReference>
<evidence type="ECO:0000256" key="8">
    <source>
        <dbReference type="SAM" id="Phobius"/>
    </source>
</evidence>
<dbReference type="Gene3D" id="3.40.50.2300">
    <property type="match status" value="2"/>
</dbReference>
<dbReference type="GO" id="GO:0004930">
    <property type="term" value="F:G protein-coupled receptor activity"/>
    <property type="evidence" value="ECO:0007669"/>
    <property type="project" value="InterPro"/>
</dbReference>
<dbReference type="Pfam" id="PF01094">
    <property type="entry name" value="ANF_receptor"/>
    <property type="match status" value="1"/>
</dbReference>
<evidence type="ECO:0000256" key="4">
    <source>
        <dbReference type="ARBA" id="ARBA00023136"/>
    </source>
</evidence>
<dbReference type="AlphaFoldDB" id="A0A812BCW5"/>
<evidence type="ECO:0000313" key="11">
    <source>
        <dbReference type="Proteomes" id="UP000597762"/>
    </source>
</evidence>
<evidence type="ECO:0000313" key="10">
    <source>
        <dbReference type="EMBL" id="CAE1178307.1"/>
    </source>
</evidence>
<dbReference type="Proteomes" id="UP000597762">
    <property type="component" value="Unassembled WGS sequence"/>
</dbReference>
<evidence type="ECO:0000256" key="3">
    <source>
        <dbReference type="ARBA" id="ARBA00022989"/>
    </source>
</evidence>